<dbReference type="GO" id="GO:0006798">
    <property type="term" value="P:polyphosphate catabolic process"/>
    <property type="evidence" value="ECO:0007669"/>
    <property type="project" value="TreeGrafter"/>
</dbReference>
<feature type="compositionally biased region" description="Acidic residues" evidence="12">
    <location>
        <begin position="668"/>
        <end position="695"/>
    </location>
</feature>
<dbReference type="RefSeq" id="XP_033690753.1">
    <property type="nucleotide sequence ID" value="XM_033825382.1"/>
</dbReference>
<evidence type="ECO:0000256" key="9">
    <source>
        <dbReference type="ARBA" id="ARBA00022989"/>
    </source>
</evidence>
<keyword evidence="7" id="KW-0378">Hydrolase</keyword>
<evidence type="ECO:0000256" key="2">
    <source>
        <dbReference type="ARBA" id="ARBA00010399"/>
    </source>
</evidence>
<evidence type="ECO:0000256" key="13">
    <source>
        <dbReference type="SAM" id="SignalP"/>
    </source>
</evidence>
<reference evidence="15" key="1">
    <citation type="journal article" date="2020" name="Stud. Mycol.">
        <title>101 Dothideomycetes genomes: a test case for predicting lifestyles and emergence of pathogens.</title>
        <authorList>
            <person name="Haridas S."/>
            <person name="Albert R."/>
            <person name="Binder M."/>
            <person name="Bloem J."/>
            <person name="Labutti K."/>
            <person name="Salamov A."/>
            <person name="Andreopoulos B."/>
            <person name="Baker S."/>
            <person name="Barry K."/>
            <person name="Bills G."/>
            <person name="Bluhm B."/>
            <person name="Cannon C."/>
            <person name="Castanera R."/>
            <person name="Culley D."/>
            <person name="Daum C."/>
            <person name="Ezra D."/>
            <person name="Gonzalez J."/>
            <person name="Henrissat B."/>
            <person name="Kuo A."/>
            <person name="Liang C."/>
            <person name="Lipzen A."/>
            <person name="Lutzoni F."/>
            <person name="Magnuson J."/>
            <person name="Mondo S."/>
            <person name="Nolan M."/>
            <person name="Ohm R."/>
            <person name="Pangilinan J."/>
            <person name="Park H.-J."/>
            <person name="Ramirez L."/>
            <person name="Alfaro M."/>
            <person name="Sun H."/>
            <person name="Tritt A."/>
            <person name="Yoshinaga Y."/>
            <person name="Zwiers L.-H."/>
            <person name="Turgeon B."/>
            <person name="Goodwin S."/>
            <person name="Spatafora J."/>
            <person name="Crous P."/>
            <person name="Grigoriev I."/>
        </authorList>
    </citation>
    <scope>NUCLEOTIDE SEQUENCE</scope>
    <source>
        <strain evidence="15">CBS 122368</strain>
    </source>
</reference>
<accession>A0A6A6IZ68</accession>
<keyword evidence="10" id="KW-0472">Membrane</keyword>
<feature type="region of interest" description="Disordered" evidence="12">
    <location>
        <begin position="514"/>
        <end position="546"/>
    </location>
</feature>
<keyword evidence="13" id="KW-0732">Signal</keyword>
<dbReference type="OrthoDB" id="348678at2759"/>
<evidence type="ECO:0000256" key="6">
    <source>
        <dbReference type="ARBA" id="ARBA00022692"/>
    </source>
</evidence>
<feature type="domain" description="Calcineurin-like phosphoesterase" evidence="14">
    <location>
        <begin position="40"/>
        <end position="311"/>
    </location>
</feature>
<evidence type="ECO:0000256" key="4">
    <source>
        <dbReference type="ARBA" id="ARBA00014458"/>
    </source>
</evidence>
<evidence type="ECO:0000313" key="15">
    <source>
        <dbReference type="EMBL" id="KAF2255749.1"/>
    </source>
</evidence>
<evidence type="ECO:0000256" key="11">
    <source>
        <dbReference type="ARBA" id="ARBA00023180"/>
    </source>
</evidence>
<evidence type="ECO:0000256" key="10">
    <source>
        <dbReference type="ARBA" id="ARBA00023136"/>
    </source>
</evidence>
<dbReference type="Pfam" id="PF00149">
    <property type="entry name" value="Metallophos"/>
    <property type="match status" value="1"/>
</dbReference>
<dbReference type="Gene3D" id="3.60.21.10">
    <property type="match status" value="1"/>
</dbReference>
<dbReference type="GO" id="GO:0000298">
    <property type="term" value="F:endopolyphosphatase activity"/>
    <property type="evidence" value="ECO:0007669"/>
    <property type="project" value="UniProtKB-EC"/>
</dbReference>
<keyword evidence="11" id="KW-0325">Glycoprotein</keyword>
<dbReference type="InterPro" id="IPR041805">
    <property type="entry name" value="ASMase/PPN1_MPP"/>
</dbReference>
<evidence type="ECO:0000256" key="12">
    <source>
        <dbReference type="SAM" id="MobiDB-lite"/>
    </source>
</evidence>
<dbReference type="GO" id="GO:0004309">
    <property type="term" value="F:exopolyphosphatase activity"/>
    <property type="evidence" value="ECO:0007669"/>
    <property type="project" value="TreeGrafter"/>
</dbReference>
<keyword evidence="9" id="KW-1133">Transmembrane helix</keyword>
<gene>
    <name evidence="15" type="ORF">BU26DRAFT_471537</name>
</gene>
<feature type="compositionally biased region" description="Basic residues" evidence="12">
    <location>
        <begin position="701"/>
        <end position="715"/>
    </location>
</feature>
<feature type="chain" id="PRO_5025625771" description="Endopolyphosphatase" evidence="13">
    <location>
        <begin position="22"/>
        <end position="758"/>
    </location>
</feature>
<dbReference type="PANTHER" id="PTHR10340:SF55">
    <property type="entry name" value="ENDOPOLYPHOSPHATASE"/>
    <property type="match status" value="1"/>
</dbReference>
<dbReference type="GO" id="GO:0005774">
    <property type="term" value="C:vacuolar membrane"/>
    <property type="evidence" value="ECO:0007669"/>
    <property type="project" value="UniProtKB-SubCell"/>
</dbReference>
<keyword evidence="16" id="KW-1185">Reference proteome</keyword>
<keyword evidence="5" id="KW-0926">Vacuole</keyword>
<dbReference type="Proteomes" id="UP000800094">
    <property type="component" value="Unassembled WGS sequence"/>
</dbReference>
<evidence type="ECO:0000259" key="14">
    <source>
        <dbReference type="Pfam" id="PF00149"/>
    </source>
</evidence>
<dbReference type="CDD" id="cd00842">
    <property type="entry name" value="MPP_ASMase"/>
    <property type="match status" value="1"/>
</dbReference>
<comment type="similarity">
    <text evidence="2">Belongs to the endopolyphosphatase PPN1 family.</text>
</comment>
<evidence type="ECO:0000256" key="5">
    <source>
        <dbReference type="ARBA" id="ARBA00022554"/>
    </source>
</evidence>
<protein>
    <recommendedName>
        <fullName evidence="4">Endopolyphosphatase</fullName>
        <ecNumber evidence="3">3.6.1.10</ecNumber>
    </recommendedName>
</protein>
<feature type="compositionally biased region" description="Basic residues" evidence="12">
    <location>
        <begin position="514"/>
        <end position="532"/>
    </location>
</feature>
<organism evidence="15 16">
    <name type="scientific">Trematosphaeria pertusa</name>
    <dbReference type="NCBI Taxonomy" id="390896"/>
    <lineage>
        <taxon>Eukaryota</taxon>
        <taxon>Fungi</taxon>
        <taxon>Dikarya</taxon>
        <taxon>Ascomycota</taxon>
        <taxon>Pezizomycotina</taxon>
        <taxon>Dothideomycetes</taxon>
        <taxon>Pleosporomycetidae</taxon>
        <taxon>Pleosporales</taxon>
        <taxon>Massarineae</taxon>
        <taxon>Trematosphaeriaceae</taxon>
        <taxon>Trematosphaeria</taxon>
    </lineage>
</organism>
<evidence type="ECO:0000256" key="3">
    <source>
        <dbReference type="ARBA" id="ARBA00012459"/>
    </source>
</evidence>
<proteinExistence type="inferred from homology"/>
<evidence type="ECO:0000256" key="8">
    <source>
        <dbReference type="ARBA" id="ARBA00022968"/>
    </source>
</evidence>
<dbReference type="EMBL" id="ML987189">
    <property type="protein sequence ID" value="KAF2255749.1"/>
    <property type="molecule type" value="Genomic_DNA"/>
</dbReference>
<dbReference type="GO" id="GO:0000324">
    <property type="term" value="C:fungal-type vacuole"/>
    <property type="evidence" value="ECO:0007669"/>
    <property type="project" value="TreeGrafter"/>
</dbReference>
<dbReference type="InterPro" id="IPR004843">
    <property type="entry name" value="Calcineurin-like_PHP"/>
</dbReference>
<feature type="region of interest" description="Disordered" evidence="12">
    <location>
        <begin position="666"/>
        <end position="716"/>
    </location>
</feature>
<dbReference type="SUPFAM" id="SSF56300">
    <property type="entry name" value="Metallo-dependent phosphatases"/>
    <property type="match status" value="1"/>
</dbReference>
<sequence length="758" mass="86304">MLRPRDALVCALLVSCTSCLGLNAGTESLHKSSARKLQGRFLHITDFHPDPFYKTYSSTEQDAACHRKRGPAGFYGAETSACDSSMSLINATMAWVKEHLADKVDFVVWTGDSARHDNDEKIPRTQKQIIRQNEFMVTKFAEVFGKQDNINDTDPTNDFVIPIVPTFGNNDIMPHNILLAGPNKWTLRYLDVWRNFIPEAQRHQFQQGGWFYVEVIPGKLAVISINTMYFFSSNSGVDGCANKHEPGFEEFEWLRIQLQLLRDRGMKAMLMGHVPPARVDSKESWEETCWQKFTLWQRQYRDVIAGSFFGHMNIDHFMLQDFKQLKKDTKNGIMAPASKVKSKKGEVSLLEDGEVTIASASDYLLDLRQAWAKLPSPPSKNSLSIADYVDAEEEEKSFSVWQWIVSKLSKSKKGAKKGKTPKTSKKKYLDRIGGKYAERYSIAHVSPSVVPNYFPTLRVFEYNITGMEDIIIPVTHNRPKSAQFPLQQLPVTDGDLFDDEVYLQDIQSILKTKSKKREKGALKKPKKYKFKVPKGPSKSSPPGPAYSPQPLTLMGYTQYFANLTYINNDFVSESLPASTNDDSSSHMIFGLEVDEGGVIEAAKWKEGKHGQHQGKKPRPKPHPKKFAFEVEYDTRTDKVFKLKDLTVRSYVDLARRIGQDHTSSVTAFEDEYLEDDEWEGDDDFNQEDDEEDGDIEDMKKGNKKKKGKKGKKKKDKNSAWFTFVKRAFVATMDPREIEELFSARAESPAAEDQEVMEL</sequence>
<name>A0A6A6IZ68_9PLEO</name>
<dbReference type="GeneID" id="54578712"/>
<keyword evidence="6" id="KW-0812">Transmembrane</keyword>
<dbReference type="AlphaFoldDB" id="A0A6A6IZ68"/>
<keyword evidence="8" id="KW-0735">Signal-anchor</keyword>
<dbReference type="PANTHER" id="PTHR10340">
    <property type="entry name" value="SPHINGOMYELIN PHOSPHODIESTERASE"/>
    <property type="match status" value="1"/>
</dbReference>
<dbReference type="InterPro" id="IPR012358">
    <property type="entry name" value="EndopolyPtase_N1"/>
</dbReference>
<dbReference type="PIRSF" id="PIRSF027093">
    <property type="entry name" value="EndopolyPtase_N1"/>
    <property type="match status" value="1"/>
</dbReference>
<comment type="subcellular location">
    <subcellularLocation>
        <location evidence="1">Vacuole membrane</location>
        <topology evidence="1">Single-pass type II membrane protein</topology>
    </subcellularLocation>
</comment>
<evidence type="ECO:0000256" key="7">
    <source>
        <dbReference type="ARBA" id="ARBA00022801"/>
    </source>
</evidence>
<dbReference type="InterPro" id="IPR029052">
    <property type="entry name" value="Metallo-depent_PP-like"/>
</dbReference>
<dbReference type="GO" id="GO:0008081">
    <property type="term" value="F:phosphoric diester hydrolase activity"/>
    <property type="evidence" value="ECO:0007669"/>
    <property type="project" value="TreeGrafter"/>
</dbReference>
<feature type="signal peptide" evidence="13">
    <location>
        <begin position="1"/>
        <end position="21"/>
    </location>
</feature>
<dbReference type="EC" id="3.6.1.10" evidence="3"/>
<evidence type="ECO:0000313" key="16">
    <source>
        <dbReference type="Proteomes" id="UP000800094"/>
    </source>
</evidence>
<evidence type="ECO:0000256" key="1">
    <source>
        <dbReference type="ARBA" id="ARBA00004576"/>
    </source>
</evidence>